<sequence length="316" mass="36272">MDYEGQICRAPMERSSFMLPVMVGCSYNQCKFCNLFRHLKYRELPMEQIEAELKRVRELHGKPKKIFLGDGNAFGLKTEKLYEILDLIAYYFPECEGINMDATVTSILHKSQEELEMLARKKVKHLYLGIESGLDDVLKFMKKDHDLAQAYQAIDRLHGAGLIYDAHIMTGVAGKGRGMENAEALAQFLNRTNPAHVVNFSMFLHKEVPLYQDIRQGTFVPADELETIREEYHLIERIAPEKAGANILYDGFHDFIHVRVRGHLPGDKEKMLAKLNGIIQEYEGKEPVYSFVQGECPDLEYCDDGKAVWDMDRKTS</sequence>
<keyword evidence="2" id="KW-0949">S-adenosyl-L-methionine</keyword>
<dbReference type="GO" id="GO:0003824">
    <property type="term" value="F:catalytic activity"/>
    <property type="evidence" value="ECO:0007669"/>
    <property type="project" value="InterPro"/>
</dbReference>
<dbReference type="EMBL" id="CYXR01000030">
    <property type="protein sequence ID" value="CUN14623.1"/>
    <property type="molecule type" value="Genomic_DNA"/>
</dbReference>
<protein>
    <submittedName>
        <fullName evidence="6">Coproporphyrinogen III oxidase</fullName>
    </submittedName>
</protein>
<dbReference type="PANTHER" id="PTHR43409:SF4">
    <property type="entry name" value="RADICAL SAM SUPERFAMILY PROTEIN"/>
    <property type="match status" value="1"/>
</dbReference>
<dbReference type="GO" id="GO:0051536">
    <property type="term" value="F:iron-sulfur cluster binding"/>
    <property type="evidence" value="ECO:0007669"/>
    <property type="project" value="UniProtKB-KW"/>
</dbReference>
<dbReference type="AlphaFoldDB" id="A0A173UHU3"/>
<comment type="cofactor">
    <cofactor evidence="1">
        <name>[4Fe-4S] cluster</name>
        <dbReference type="ChEBI" id="CHEBI:49883"/>
    </cofactor>
</comment>
<name>A0A173UHU3_9FIRM</name>
<dbReference type="Gene3D" id="3.80.30.20">
    <property type="entry name" value="tm_1862 like domain"/>
    <property type="match status" value="1"/>
</dbReference>
<evidence type="ECO:0000256" key="5">
    <source>
        <dbReference type="ARBA" id="ARBA00023014"/>
    </source>
</evidence>
<keyword evidence="5" id="KW-0411">Iron-sulfur</keyword>
<dbReference type="Proteomes" id="UP000095727">
    <property type="component" value="Unassembled WGS sequence"/>
</dbReference>
<dbReference type="InterPro" id="IPR058240">
    <property type="entry name" value="rSAM_sf"/>
</dbReference>
<evidence type="ECO:0000313" key="7">
    <source>
        <dbReference type="Proteomes" id="UP000095727"/>
    </source>
</evidence>
<organism evidence="6 7">
    <name type="scientific">Coprococcus comes</name>
    <dbReference type="NCBI Taxonomy" id="410072"/>
    <lineage>
        <taxon>Bacteria</taxon>
        <taxon>Bacillati</taxon>
        <taxon>Bacillota</taxon>
        <taxon>Clostridia</taxon>
        <taxon>Lachnospirales</taxon>
        <taxon>Lachnospiraceae</taxon>
        <taxon>Coprococcus</taxon>
    </lineage>
</organism>
<dbReference type="SFLD" id="SFLDG01082">
    <property type="entry name" value="B12-binding_domain_containing"/>
    <property type="match status" value="1"/>
</dbReference>
<keyword evidence="4" id="KW-0408">Iron</keyword>
<evidence type="ECO:0000256" key="2">
    <source>
        <dbReference type="ARBA" id="ARBA00022691"/>
    </source>
</evidence>
<dbReference type="SFLD" id="SFLDG01095">
    <property type="entry name" value="Uncharacterised_Radical_SAM_Su"/>
    <property type="match status" value="1"/>
</dbReference>
<dbReference type="SFLD" id="SFLDS00029">
    <property type="entry name" value="Radical_SAM"/>
    <property type="match status" value="1"/>
</dbReference>
<evidence type="ECO:0000256" key="4">
    <source>
        <dbReference type="ARBA" id="ARBA00023004"/>
    </source>
</evidence>
<reference evidence="6 7" key="1">
    <citation type="submission" date="2015-09" db="EMBL/GenBank/DDBJ databases">
        <authorList>
            <consortium name="Pathogen Informatics"/>
        </authorList>
    </citation>
    <scope>NUCLEOTIDE SEQUENCE [LARGE SCALE GENOMIC DNA]</scope>
    <source>
        <strain evidence="6 7">2789STDY5834962</strain>
    </source>
</reference>
<evidence type="ECO:0000256" key="1">
    <source>
        <dbReference type="ARBA" id="ARBA00001966"/>
    </source>
</evidence>
<dbReference type="Pfam" id="PF04055">
    <property type="entry name" value="Radical_SAM"/>
    <property type="match status" value="1"/>
</dbReference>
<dbReference type="InterPro" id="IPR006638">
    <property type="entry name" value="Elp3/MiaA/NifB-like_rSAM"/>
</dbReference>
<keyword evidence="3" id="KW-0479">Metal-binding</keyword>
<dbReference type="PROSITE" id="PS51918">
    <property type="entry name" value="RADICAL_SAM"/>
    <property type="match status" value="1"/>
</dbReference>
<dbReference type="InterPro" id="IPR023404">
    <property type="entry name" value="rSAM_horseshoe"/>
</dbReference>
<accession>A0A173UHU3</accession>
<dbReference type="SUPFAM" id="SSF102114">
    <property type="entry name" value="Radical SAM enzymes"/>
    <property type="match status" value="1"/>
</dbReference>
<dbReference type="GO" id="GO:0046872">
    <property type="term" value="F:metal ion binding"/>
    <property type="evidence" value="ECO:0007669"/>
    <property type="project" value="UniProtKB-KW"/>
</dbReference>
<evidence type="ECO:0000313" key="6">
    <source>
        <dbReference type="EMBL" id="CUN14623.1"/>
    </source>
</evidence>
<dbReference type="SMART" id="SM00729">
    <property type="entry name" value="Elp3"/>
    <property type="match status" value="1"/>
</dbReference>
<dbReference type="InterPro" id="IPR007197">
    <property type="entry name" value="rSAM"/>
</dbReference>
<dbReference type="RefSeq" id="WP_055158387.1">
    <property type="nucleotide sequence ID" value="NZ_CYXR01000030.1"/>
</dbReference>
<proteinExistence type="predicted"/>
<dbReference type="InterPro" id="IPR051198">
    <property type="entry name" value="BchE-like"/>
</dbReference>
<evidence type="ECO:0000256" key="3">
    <source>
        <dbReference type="ARBA" id="ARBA00022723"/>
    </source>
</evidence>
<gene>
    <name evidence="6" type="ORF">ERS852574_02993</name>
</gene>
<dbReference type="CDD" id="cd01335">
    <property type="entry name" value="Radical_SAM"/>
    <property type="match status" value="1"/>
</dbReference>
<dbReference type="PANTHER" id="PTHR43409">
    <property type="entry name" value="ANAEROBIC MAGNESIUM-PROTOPORPHYRIN IX MONOMETHYL ESTER CYCLASE-RELATED"/>
    <property type="match status" value="1"/>
</dbReference>